<keyword evidence="2" id="KW-1185">Reference proteome</keyword>
<sequence length="168" mass="18855">MLMFTIGNKMTYPGESSNQGYKKSKRAKQASIVAATREGNEGIRLSEGGSNSVLDVRENDVVEGLRNSASTTENKKNGRGRAKLNYLNKGKCAKLSVEFNERGQPICKGSNKLSSFIGTTTRELIPITWKNWKDMSKEFPDDIWEHVQQKFDVDACHGKYIMQKMGKN</sequence>
<evidence type="ECO:0000313" key="2">
    <source>
        <dbReference type="Proteomes" id="UP000594638"/>
    </source>
</evidence>
<name>A0A8S0RW94_OLEEU</name>
<dbReference type="Gramene" id="OE9A121554T1">
    <property type="protein sequence ID" value="OE9A121554C1"/>
    <property type="gene ID" value="OE9A121554"/>
</dbReference>
<comment type="caution">
    <text evidence="1">The sequence shown here is derived from an EMBL/GenBank/DDBJ whole genome shotgun (WGS) entry which is preliminary data.</text>
</comment>
<proteinExistence type="predicted"/>
<reference evidence="1 2" key="1">
    <citation type="submission" date="2019-12" db="EMBL/GenBank/DDBJ databases">
        <authorList>
            <person name="Alioto T."/>
            <person name="Alioto T."/>
            <person name="Gomez Garrido J."/>
        </authorList>
    </citation>
    <scope>NUCLEOTIDE SEQUENCE [LARGE SCALE GENOMIC DNA]</scope>
</reference>
<protein>
    <submittedName>
        <fullName evidence="1">Uncharacterized protein</fullName>
    </submittedName>
</protein>
<gene>
    <name evidence="1" type="ORF">OLEA9_A121554</name>
</gene>
<dbReference type="Proteomes" id="UP000594638">
    <property type="component" value="Unassembled WGS sequence"/>
</dbReference>
<dbReference type="PANTHER" id="PTHR33144">
    <property type="entry name" value="OS10G0409366 PROTEIN-RELATED"/>
    <property type="match status" value="1"/>
</dbReference>
<dbReference type="PANTHER" id="PTHR33144:SF25">
    <property type="entry name" value="DUF4216 DOMAIN-CONTAINING PROTEIN"/>
    <property type="match status" value="1"/>
</dbReference>
<accession>A0A8S0RW94</accession>
<dbReference type="AlphaFoldDB" id="A0A8S0RW94"/>
<organism evidence="1 2">
    <name type="scientific">Olea europaea subsp. europaea</name>
    <dbReference type="NCBI Taxonomy" id="158383"/>
    <lineage>
        <taxon>Eukaryota</taxon>
        <taxon>Viridiplantae</taxon>
        <taxon>Streptophyta</taxon>
        <taxon>Embryophyta</taxon>
        <taxon>Tracheophyta</taxon>
        <taxon>Spermatophyta</taxon>
        <taxon>Magnoliopsida</taxon>
        <taxon>eudicotyledons</taxon>
        <taxon>Gunneridae</taxon>
        <taxon>Pentapetalae</taxon>
        <taxon>asterids</taxon>
        <taxon>lamiids</taxon>
        <taxon>Lamiales</taxon>
        <taxon>Oleaceae</taxon>
        <taxon>Oleeae</taxon>
        <taxon>Olea</taxon>
    </lineage>
</organism>
<dbReference type="EMBL" id="CACTIH010003743">
    <property type="protein sequence ID" value="CAA2983782.1"/>
    <property type="molecule type" value="Genomic_DNA"/>
</dbReference>
<evidence type="ECO:0000313" key="1">
    <source>
        <dbReference type="EMBL" id="CAA2983782.1"/>
    </source>
</evidence>
<dbReference type="OrthoDB" id="1734008at2759"/>